<evidence type="ECO:0000313" key="1">
    <source>
        <dbReference type="EMBL" id="GFA62092.1"/>
    </source>
</evidence>
<dbReference type="EMBL" id="BKCJ010456633">
    <property type="protein sequence ID" value="GFA62092.1"/>
    <property type="molecule type" value="Genomic_DNA"/>
</dbReference>
<name>A0A699JYZ1_TANCI</name>
<gene>
    <name evidence="1" type="ORF">Tci_634064</name>
</gene>
<dbReference type="AlphaFoldDB" id="A0A699JYZ1"/>
<sequence length="378" mass="43476">MSTFVLCVGCGEPLYGFSPCRWCTCERFGNDLLNGFCSYCNSRNSYVYDPNPNSFDFPPDSYHPPHPTYETYSCDSYGNDSRFGYDCQPQFPLNDESESGYIENYNSYPYDSLSFSQQYPCCTHCFDQSQPPQFPVIHQPPQEMSIQEMEDPKQQYLDEMKRLINSEYRDEIKIDELKGNFNSMSIEINKKEKLLQLEQLANLSTYPSKRFNSFCYDDDDDEDYTIAVTPSLSTEEPDNSLSMGDEHLDTIPATKSDEFIKSSVENLIPIPSESDGIPDNMCDVHFHDNSPPLYVSKDQFEDFSDSNDEFSSTDDNFFYIDNIEYVETSPPDSELVSSEVMEIVIPEVRGIDDDILLTIKDDILREKLLNINLLIAKI</sequence>
<accession>A0A699JYZ1</accession>
<protein>
    <submittedName>
        <fullName evidence="1">Pre-mRNA splicing Prp18-interacting factor</fullName>
    </submittedName>
</protein>
<proteinExistence type="predicted"/>
<organism evidence="1">
    <name type="scientific">Tanacetum cinerariifolium</name>
    <name type="common">Dalmatian daisy</name>
    <name type="synonym">Chrysanthemum cinerariifolium</name>
    <dbReference type="NCBI Taxonomy" id="118510"/>
    <lineage>
        <taxon>Eukaryota</taxon>
        <taxon>Viridiplantae</taxon>
        <taxon>Streptophyta</taxon>
        <taxon>Embryophyta</taxon>
        <taxon>Tracheophyta</taxon>
        <taxon>Spermatophyta</taxon>
        <taxon>Magnoliopsida</taxon>
        <taxon>eudicotyledons</taxon>
        <taxon>Gunneridae</taxon>
        <taxon>Pentapetalae</taxon>
        <taxon>asterids</taxon>
        <taxon>campanulids</taxon>
        <taxon>Asterales</taxon>
        <taxon>Asteraceae</taxon>
        <taxon>Asteroideae</taxon>
        <taxon>Anthemideae</taxon>
        <taxon>Anthemidinae</taxon>
        <taxon>Tanacetum</taxon>
    </lineage>
</organism>
<reference evidence="1" key="1">
    <citation type="journal article" date="2019" name="Sci. Rep.">
        <title>Draft genome of Tanacetum cinerariifolium, the natural source of mosquito coil.</title>
        <authorList>
            <person name="Yamashiro T."/>
            <person name="Shiraishi A."/>
            <person name="Satake H."/>
            <person name="Nakayama K."/>
        </authorList>
    </citation>
    <scope>NUCLEOTIDE SEQUENCE</scope>
</reference>
<comment type="caution">
    <text evidence="1">The sequence shown here is derived from an EMBL/GenBank/DDBJ whole genome shotgun (WGS) entry which is preliminary data.</text>
</comment>